<keyword evidence="7" id="KW-1185">Reference proteome</keyword>
<dbReference type="SUPFAM" id="SSF50022">
    <property type="entry name" value="ISP domain"/>
    <property type="match status" value="1"/>
</dbReference>
<comment type="caution">
    <text evidence="6">The sequence shown here is derived from an EMBL/GenBank/DDBJ whole genome shotgun (WGS) entry which is preliminary data.</text>
</comment>
<evidence type="ECO:0000256" key="3">
    <source>
        <dbReference type="ARBA" id="ARBA00023004"/>
    </source>
</evidence>
<reference evidence="6 7" key="1">
    <citation type="submission" date="2023-07" db="EMBL/GenBank/DDBJ databases">
        <title>Genomic Encyclopedia of Type Strains, Phase IV (KMG-IV): sequencing the most valuable type-strain genomes for metagenomic binning, comparative biology and taxonomic classification.</title>
        <authorList>
            <person name="Goeker M."/>
        </authorList>
    </citation>
    <scope>NUCLEOTIDE SEQUENCE [LARGE SCALE GENOMIC DNA]</scope>
    <source>
        <strain evidence="6 7">DSM 3770</strain>
    </source>
</reference>
<name>A0ABU0LDM7_XANAG</name>
<dbReference type="EMBL" id="JAUSVY010000004">
    <property type="protein sequence ID" value="MDQ0505249.1"/>
    <property type="molecule type" value="Genomic_DNA"/>
</dbReference>
<dbReference type="GO" id="GO:0004497">
    <property type="term" value="F:monooxygenase activity"/>
    <property type="evidence" value="ECO:0007669"/>
    <property type="project" value="UniProtKB-KW"/>
</dbReference>
<accession>A0ABU0LDM7</accession>
<feature type="domain" description="Rieske" evidence="5">
    <location>
        <begin position="3"/>
        <end position="98"/>
    </location>
</feature>
<organism evidence="6 7">
    <name type="scientific">Xanthobacter agilis</name>
    <dbReference type="NCBI Taxonomy" id="47492"/>
    <lineage>
        <taxon>Bacteria</taxon>
        <taxon>Pseudomonadati</taxon>
        <taxon>Pseudomonadota</taxon>
        <taxon>Alphaproteobacteria</taxon>
        <taxon>Hyphomicrobiales</taxon>
        <taxon>Xanthobacteraceae</taxon>
        <taxon>Xanthobacter</taxon>
    </lineage>
</organism>
<dbReference type="InterPro" id="IPR036922">
    <property type="entry name" value="Rieske_2Fe-2S_sf"/>
</dbReference>
<evidence type="ECO:0000256" key="1">
    <source>
        <dbReference type="ARBA" id="ARBA00022714"/>
    </source>
</evidence>
<dbReference type="Proteomes" id="UP001241747">
    <property type="component" value="Unassembled WGS sequence"/>
</dbReference>
<dbReference type="Gene3D" id="2.102.10.10">
    <property type="entry name" value="Rieske [2Fe-2S] iron-sulphur domain"/>
    <property type="match status" value="1"/>
</dbReference>
<keyword evidence="3" id="KW-0408">Iron</keyword>
<keyword evidence="6" id="KW-0560">Oxidoreductase</keyword>
<keyword evidence="6" id="KW-0503">Monooxygenase</keyword>
<proteinExistence type="predicted"/>
<dbReference type="Pfam" id="PF00355">
    <property type="entry name" value="Rieske"/>
    <property type="match status" value="1"/>
</dbReference>
<evidence type="ECO:0000313" key="7">
    <source>
        <dbReference type="Proteomes" id="UP001241747"/>
    </source>
</evidence>
<dbReference type="InterPro" id="IPR017941">
    <property type="entry name" value="Rieske_2Fe-2S"/>
</dbReference>
<keyword evidence="4" id="KW-0411">Iron-sulfur</keyword>
<evidence type="ECO:0000256" key="2">
    <source>
        <dbReference type="ARBA" id="ARBA00022723"/>
    </source>
</evidence>
<sequence length="110" mass="11890">MRVKLCDLADLKEGTMLPVGIGYTLVLAVWPQGGAPRALQGLCPHAGELLIDARFDGRTITCRAHDWAFDAMTGTCTVGGVCTLVEYPSQILGGEMFVDIEGVRPNDLRR</sequence>
<evidence type="ECO:0000313" key="6">
    <source>
        <dbReference type="EMBL" id="MDQ0505249.1"/>
    </source>
</evidence>
<keyword evidence="1" id="KW-0001">2Fe-2S</keyword>
<keyword evidence="2" id="KW-0479">Metal-binding</keyword>
<gene>
    <name evidence="6" type="ORF">QOZ94_002045</name>
</gene>
<dbReference type="RefSeq" id="WP_237344426.1">
    <property type="nucleotide sequence ID" value="NZ_JABWGX010000004.1"/>
</dbReference>
<dbReference type="PROSITE" id="PS51296">
    <property type="entry name" value="RIESKE"/>
    <property type="match status" value="1"/>
</dbReference>
<protein>
    <submittedName>
        <fullName evidence="6">Toluene monooxygenase system ferredoxin subunit</fullName>
    </submittedName>
</protein>
<evidence type="ECO:0000259" key="5">
    <source>
        <dbReference type="PROSITE" id="PS51296"/>
    </source>
</evidence>
<evidence type="ECO:0000256" key="4">
    <source>
        <dbReference type="ARBA" id="ARBA00023014"/>
    </source>
</evidence>